<dbReference type="InterPro" id="IPR006976">
    <property type="entry name" value="VanZ-like"/>
</dbReference>
<feature type="transmembrane region" description="Helical" evidence="1">
    <location>
        <begin position="66"/>
        <end position="86"/>
    </location>
</feature>
<gene>
    <name evidence="3" type="ORF">IM700_012885</name>
</gene>
<dbReference type="Pfam" id="PF04892">
    <property type="entry name" value="VanZ"/>
    <property type="match status" value="1"/>
</dbReference>
<evidence type="ECO:0000256" key="1">
    <source>
        <dbReference type="SAM" id="Phobius"/>
    </source>
</evidence>
<name>A0ABS2H4Z1_9BACL</name>
<evidence type="ECO:0000259" key="2">
    <source>
        <dbReference type="Pfam" id="PF04892"/>
    </source>
</evidence>
<keyword evidence="1" id="KW-0812">Transmembrane</keyword>
<keyword evidence="1" id="KW-0472">Membrane</keyword>
<protein>
    <submittedName>
        <fullName evidence="3">VanZ family protein</fullName>
    </submittedName>
</protein>
<accession>A0ABS2H4Z1</accession>
<proteinExistence type="predicted"/>
<evidence type="ECO:0000313" key="4">
    <source>
        <dbReference type="Proteomes" id="UP001516620"/>
    </source>
</evidence>
<reference evidence="3 4" key="1">
    <citation type="submission" date="2021-01" db="EMBL/GenBank/DDBJ databases">
        <title>Paenibacillus sp.nov. isolated from the rhizosphere soil of tomato plant.</title>
        <authorList>
            <person name="Thin K.K."/>
            <person name="Zhang X."/>
            <person name="He S."/>
        </authorList>
    </citation>
    <scope>NUCLEOTIDE SEQUENCE [LARGE SCALE GENOMIC DNA]</scope>
    <source>
        <strain evidence="3 4">DXFW5</strain>
    </source>
</reference>
<comment type="caution">
    <text evidence="3">The sequence shown here is derived from an EMBL/GenBank/DDBJ whole genome shotgun (WGS) entry which is preliminary data.</text>
</comment>
<dbReference type="RefSeq" id="WP_155604605.1">
    <property type="nucleotide sequence ID" value="NZ_JADCNN020000010.1"/>
</dbReference>
<keyword evidence="4" id="KW-1185">Reference proteome</keyword>
<feature type="transmembrane region" description="Helical" evidence="1">
    <location>
        <begin position="9"/>
        <end position="28"/>
    </location>
</feature>
<sequence>MNTKQRKTIFVITLSYTVFILFFMFLAFGRADTVDRETGYTFMFMPDGFFRLPDLSDLLHPTLMDLVGFGNVAAFVPFGILIPLLYRTGFLRFMSLFILSILVLETVQAFTLLGSFDINDVIQNSSGAAVGFGAYRLGFRTEKVRRNLVVTGISVVVLLIGVWASFGLIDKAFTKEQGPFVALNELKSSSTDSSKGVTRDNFQIGGQNVVPQYNVYSTEDKNTVTYTYSLGEKELYIYLNYGIPDQEDFQGSLRLSADGQEYLSTSAEALGHELGMSSIYLQGAHELTITLEGNVKLWDVGYQEMKYPWNR</sequence>
<organism evidence="3 4">
    <name type="scientific">Paenibacillus rhizolycopersici</name>
    <dbReference type="NCBI Taxonomy" id="2780073"/>
    <lineage>
        <taxon>Bacteria</taxon>
        <taxon>Bacillati</taxon>
        <taxon>Bacillota</taxon>
        <taxon>Bacilli</taxon>
        <taxon>Bacillales</taxon>
        <taxon>Paenibacillaceae</taxon>
        <taxon>Paenibacillus</taxon>
    </lineage>
</organism>
<dbReference type="EMBL" id="JADCNN020000010">
    <property type="protein sequence ID" value="MBM6996542.1"/>
    <property type="molecule type" value="Genomic_DNA"/>
</dbReference>
<evidence type="ECO:0000313" key="3">
    <source>
        <dbReference type="EMBL" id="MBM6996542.1"/>
    </source>
</evidence>
<dbReference type="Proteomes" id="UP001516620">
    <property type="component" value="Unassembled WGS sequence"/>
</dbReference>
<feature type="transmembrane region" description="Helical" evidence="1">
    <location>
        <begin position="148"/>
        <end position="169"/>
    </location>
</feature>
<feature type="domain" description="VanZ-like" evidence="2">
    <location>
        <begin position="16"/>
        <end position="137"/>
    </location>
</feature>
<keyword evidence="1" id="KW-1133">Transmembrane helix</keyword>
<feature type="transmembrane region" description="Helical" evidence="1">
    <location>
        <begin position="93"/>
        <end position="115"/>
    </location>
</feature>